<dbReference type="EMBL" id="PYSV01000010">
    <property type="protein sequence ID" value="PTA67664.1"/>
    <property type="molecule type" value="Genomic_DNA"/>
</dbReference>
<evidence type="ECO:0000313" key="3">
    <source>
        <dbReference type="EMBL" id="PTA67664.1"/>
    </source>
</evidence>
<keyword evidence="1" id="KW-0812">Transmembrane</keyword>
<dbReference type="Proteomes" id="UP000240317">
    <property type="component" value="Unassembled WGS sequence"/>
</dbReference>
<evidence type="ECO:0000256" key="2">
    <source>
        <dbReference type="SAM" id="SignalP"/>
    </source>
</evidence>
<sequence length="280" mass="28551">MSSCLLSMALLLGTGAVLAASPVPAPDAARREALEVGARNTLRRCVIALTQQQVDSPSSQLPAVWAGQSCAQAMPALAHWPAARASVIRLRPATREGFELTLTSAAGTLYRWPPSPTLLPPPPRTGSPLLAGVLWVTGLVTFAAALGLLAAAPGSRVLAALGLVLGGLNALSWRTLDLGPLELAGAVVAVSLAGGLVLGVLGTLPRTALRAGQEAWWVSLGSSLFWATLLAPLLAMLVLTAGDALWAAPGWTLGAAALTVLGLSLAARRWAARRGAGTLP</sequence>
<keyword evidence="1" id="KW-0472">Membrane</keyword>
<keyword evidence="1" id="KW-1133">Transmembrane helix</keyword>
<comment type="caution">
    <text evidence="3">The sequence shown here is derived from an EMBL/GenBank/DDBJ whole genome shotgun (WGS) entry which is preliminary data.</text>
</comment>
<feature type="transmembrane region" description="Helical" evidence="1">
    <location>
        <begin position="216"/>
        <end position="239"/>
    </location>
</feature>
<dbReference type="RefSeq" id="WP_146160660.1">
    <property type="nucleotide sequence ID" value="NZ_PYSV01000010.1"/>
</dbReference>
<evidence type="ECO:0000313" key="4">
    <source>
        <dbReference type="Proteomes" id="UP000240317"/>
    </source>
</evidence>
<reference evidence="3 4" key="1">
    <citation type="submission" date="2018-03" db="EMBL/GenBank/DDBJ databases">
        <title>Draft genome of Deinococcus sp. OD32.</title>
        <authorList>
            <person name="Wang X.-P."/>
            <person name="Du Z.-J."/>
        </authorList>
    </citation>
    <scope>NUCLEOTIDE SEQUENCE [LARGE SCALE GENOMIC DNA]</scope>
    <source>
        <strain evidence="3 4">OD32</strain>
    </source>
</reference>
<keyword evidence="4" id="KW-1185">Reference proteome</keyword>
<proteinExistence type="predicted"/>
<protein>
    <submittedName>
        <fullName evidence="3">Uncharacterized protein</fullName>
    </submittedName>
</protein>
<dbReference type="AlphaFoldDB" id="A0A2T3W7A2"/>
<keyword evidence="2" id="KW-0732">Signal</keyword>
<feature type="transmembrane region" description="Helical" evidence="1">
    <location>
        <begin position="157"/>
        <end position="176"/>
    </location>
</feature>
<name>A0A2T3W7A2_9DEIO</name>
<organism evidence="3 4">
    <name type="scientific">Deinococcus arcticus</name>
    <dbReference type="NCBI Taxonomy" id="2136176"/>
    <lineage>
        <taxon>Bacteria</taxon>
        <taxon>Thermotogati</taxon>
        <taxon>Deinococcota</taxon>
        <taxon>Deinococci</taxon>
        <taxon>Deinococcales</taxon>
        <taxon>Deinococcaceae</taxon>
        <taxon>Deinococcus</taxon>
    </lineage>
</organism>
<dbReference type="OrthoDB" id="10011450at2"/>
<feature type="transmembrane region" description="Helical" evidence="1">
    <location>
        <begin position="182"/>
        <end position="204"/>
    </location>
</feature>
<feature type="chain" id="PRO_5015785545" evidence="2">
    <location>
        <begin position="20"/>
        <end position="280"/>
    </location>
</feature>
<evidence type="ECO:0000256" key="1">
    <source>
        <dbReference type="SAM" id="Phobius"/>
    </source>
</evidence>
<accession>A0A2T3W7A2</accession>
<feature type="signal peptide" evidence="2">
    <location>
        <begin position="1"/>
        <end position="19"/>
    </location>
</feature>
<gene>
    <name evidence="3" type="ORF">C8263_11155</name>
</gene>
<feature type="transmembrane region" description="Helical" evidence="1">
    <location>
        <begin position="129"/>
        <end position="150"/>
    </location>
</feature>
<feature type="transmembrane region" description="Helical" evidence="1">
    <location>
        <begin position="245"/>
        <end position="266"/>
    </location>
</feature>